<accession>A0ABY7EG29</accession>
<gene>
    <name evidence="1" type="ORF">MAR_017740</name>
</gene>
<reference evidence="1" key="1">
    <citation type="submission" date="2022-11" db="EMBL/GenBank/DDBJ databases">
        <title>Centuries of genome instability and evolution in soft-shell clam transmissible cancer (bioRxiv).</title>
        <authorList>
            <person name="Hart S.F.M."/>
            <person name="Yonemitsu M.A."/>
            <person name="Giersch R.M."/>
            <person name="Beal B.F."/>
            <person name="Arriagada G."/>
            <person name="Davis B.W."/>
            <person name="Ostrander E.A."/>
            <person name="Goff S.P."/>
            <person name="Metzger M.J."/>
        </authorList>
    </citation>
    <scope>NUCLEOTIDE SEQUENCE</scope>
    <source>
        <strain evidence="1">MELC-2E11</strain>
        <tissue evidence="1">Siphon/mantle</tissue>
    </source>
</reference>
<evidence type="ECO:0000313" key="1">
    <source>
        <dbReference type="EMBL" id="WAR07782.1"/>
    </source>
</evidence>
<protein>
    <submittedName>
        <fullName evidence="1">Uncharacterized protein</fullName>
    </submittedName>
</protein>
<dbReference type="Proteomes" id="UP001164746">
    <property type="component" value="Chromosome 6"/>
</dbReference>
<proteinExistence type="predicted"/>
<dbReference type="EMBL" id="CP111017">
    <property type="protein sequence ID" value="WAR07782.1"/>
    <property type="molecule type" value="Genomic_DNA"/>
</dbReference>
<sequence length="139" mass="15385">MMLRTSCNKALRSARERIPSAPWVYVVYILVKEGTRLKKALILQHAADLAFCFICRTTMLACKAGNIKAEGGFITVGFNYWRDGPKNVDGVYQDGALLDCHLCGPQCSAEAAPPTGWIPVGNLQHLHHLLQDNDDDDEL</sequence>
<evidence type="ECO:0000313" key="2">
    <source>
        <dbReference type="Proteomes" id="UP001164746"/>
    </source>
</evidence>
<organism evidence="1 2">
    <name type="scientific">Mya arenaria</name>
    <name type="common">Soft-shell clam</name>
    <dbReference type="NCBI Taxonomy" id="6604"/>
    <lineage>
        <taxon>Eukaryota</taxon>
        <taxon>Metazoa</taxon>
        <taxon>Spiralia</taxon>
        <taxon>Lophotrochozoa</taxon>
        <taxon>Mollusca</taxon>
        <taxon>Bivalvia</taxon>
        <taxon>Autobranchia</taxon>
        <taxon>Heteroconchia</taxon>
        <taxon>Euheterodonta</taxon>
        <taxon>Imparidentia</taxon>
        <taxon>Neoheterodontei</taxon>
        <taxon>Myida</taxon>
        <taxon>Myoidea</taxon>
        <taxon>Myidae</taxon>
        <taxon>Mya</taxon>
    </lineage>
</organism>
<keyword evidence="2" id="KW-1185">Reference proteome</keyword>
<name>A0ABY7EG29_MYAAR</name>